<feature type="compositionally biased region" description="Low complexity" evidence="1">
    <location>
        <begin position="266"/>
        <end position="298"/>
    </location>
</feature>
<organism evidence="2 3">
    <name type="scientific">Caenorhabditis tropicalis</name>
    <dbReference type="NCBI Taxonomy" id="1561998"/>
    <lineage>
        <taxon>Eukaryota</taxon>
        <taxon>Metazoa</taxon>
        <taxon>Ecdysozoa</taxon>
        <taxon>Nematoda</taxon>
        <taxon>Chromadorea</taxon>
        <taxon>Rhabditida</taxon>
        <taxon>Rhabditina</taxon>
        <taxon>Rhabditomorpha</taxon>
        <taxon>Rhabditoidea</taxon>
        <taxon>Rhabditidae</taxon>
        <taxon>Peloderinae</taxon>
        <taxon>Caenorhabditis</taxon>
    </lineage>
</organism>
<evidence type="ECO:0000313" key="2">
    <source>
        <dbReference type="Proteomes" id="UP000095282"/>
    </source>
</evidence>
<feature type="compositionally biased region" description="Polar residues" evidence="1">
    <location>
        <begin position="480"/>
        <end position="508"/>
    </location>
</feature>
<dbReference type="AlphaFoldDB" id="A0A1I7TU30"/>
<sequence length="600" mass="63378">MTGTTGPGRAIAFGSWVEYDVVDAPQQHPKNCLKRAINIDMDFKVSKAPTTDEFGDKPMNVRDFNKVDYFQFDSQGDGNLTHKSTIRRNFANDTYYNKYYGEVIISRDSRNRLIEFNINEVDVMMNFISSEKYCGAGPHWEVTHFINLGKMYSINGFLSIRGFVLRGPGGVVRNRRDVYIPPDSLRPVGNPKDQKSSNESEKKPMTKEPLENGFKRLPLPANPVNQPPEPSRGLGGHGGAMFGAAAREATQSMQPREEVTNDTSKGFASSGFGGQQTSTGFASSGFGGQQTSTGFASSGFGGQKASTGFGGPPKTPTGFGGPKTPTGFGSQKASTGFGGQQTTAGLGGPKTPTGFGVQQAPNGFGTSTGFGAPKTPTGFGSQKASAGGHGRKMLGAAAIGVTHEMLSREEVKYETPKGFASSGFPSTGFASSGFGCQQSSTGFGGQQTSTGFGGSKTPTGFGGQQTSAGFGGQRAPGTFGNASAENKGPSQQNSGTEWKQLPRNTTVPFDNPAAGTIVSQPHSDDVLGTPRGTAGRRTTDESPTLPIDSDFECTIDKPKESDDGNLYDDNWGDSLPTMIQPSRSHRSRGTGLAKYGQSHF</sequence>
<dbReference type="Proteomes" id="UP000095282">
    <property type="component" value="Unplaced"/>
</dbReference>
<protein>
    <submittedName>
        <fullName evidence="3">Peptidase S59 domain-containing protein</fullName>
    </submittedName>
</protein>
<feature type="compositionally biased region" description="Basic and acidic residues" evidence="1">
    <location>
        <begin position="192"/>
        <end position="214"/>
    </location>
</feature>
<feature type="compositionally biased region" description="Polar residues" evidence="1">
    <location>
        <begin position="359"/>
        <end position="369"/>
    </location>
</feature>
<reference evidence="3" key="1">
    <citation type="submission" date="2016-11" db="UniProtKB">
        <authorList>
            <consortium name="WormBaseParasite"/>
        </authorList>
    </citation>
    <scope>IDENTIFICATION</scope>
</reference>
<feature type="region of interest" description="Disordered" evidence="1">
    <location>
        <begin position="175"/>
        <end position="389"/>
    </location>
</feature>
<keyword evidence="2" id="KW-1185">Reference proteome</keyword>
<feature type="region of interest" description="Disordered" evidence="1">
    <location>
        <begin position="440"/>
        <end position="600"/>
    </location>
</feature>
<dbReference type="WBParaSite" id="Csp11.Scaffold629.g11793.t1">
    <property type="protein sequence ID" value="Csp11.Scaffold629.g11793.t1"/>
    <property type="gene ID" value="Csp11.Scaffold629.g11793"/>
</dbReference>
<name>A0A1I7TU30_9PELO</name>
<accession>A0A1I7TU30</accession>
<dbReference type="STRING" id="1561998.A0A1I7TU30"/>
<evidence type="ECO:0000313" key="3">
    <source>
        <dbReference type="WBParaSite" id="Csp11.Scaffold629.g11793.t1"/>
    </source>
</evidence>
<dbReference type="eggNOG" id="ENOG502QTSK">
    <property type="taxonomic scope" value="Eukaryota"/>
</dbReference>
<evidence type="ECO:0000256" key="1">
    <source>
        <dbReference type="SAM" id="MobiDB-lite"/>
    </source>
</evidence>
<proteinExistence type="predicted"/>
<feature type="compositionally biased region" description="Low complexity" evidence="1">
    <location>
        <begin position="440"/>
        <end position="450"/>
    </location>
</feature>